<keyword evidence="3" id="KW-1185">Reference proteome</keyword>
<gene>
    <name evidence="2" type="ORF">XJ44_01545</name>
</gene>
<evidence type="ECO:0000313" key="2">
    <source>
        <dbReference type="EMBL" id="ONN27689.1"/>
    </source>
</evidence>
<keyword evidence="1" id="KW-0812">Transmembrane</keyword>
<dbReference type="SUPFAM" id="SSF48452">
    <property type="entry name" value="TPR-like"/>
    <property type="match status" value="1"/>
</dbReference>
<keyword evidence="1" id="KW-0472">Membrane</keyword>
<name>A0ABX3IIN6_9BACT</name>
<dbReference type="Gene3D" id="1.25.40.10">
    <property type="entry name" value="Tetratricopeptide repeat domain"/>
    <property type="match status" value="1"/>
</dbReference>
<proteinExistence type="predicted"/>
<dbReference type="InterPro" id="IPR011990">
    <property type="entry name" value="TPR-like_helical_dom_sf"/>
</dbReference>
<evidence type="ECO:0000313" key="3">
    <source>
        <dbReference type="Proteomes" id="UP000242616"/>
    </source>
</evidence>
<evidence type="ECO:0000256" key="1">
    <source>
        <dbReference type="SAM" id="Phobius"/>
    </source>
</evidence>
<comment type="caution">
    <text evidence="2">The sequence shown here is derived from an EMBL/GenBank/DDBJ whole genome shotgun (WGS) entry which is preliminary data.</text>
</comment>
<keyword evidence="1" id="KW-1133">Transmembrane helix</keyword>
<sequence>MGSGGKMKKIIIILLMISIFSFSISKNEIIELSKKNPELSWKKYLEYVLENPTDTSIEKLGKKIKIKIQIKDKENLNFLIKEDINGLRNYLKETSPSTKILNLINFFFPQVESLVKDSIENPKYDSFAENIIFLKITDPKIETKKAAKELTNFFLKYPTMLTYNVVSLFKNKSFSKDLGFNILNYIVQNINNFDEEKYPILNRIVDFSKSIGGTYTSKYLLDLEKYVEILEKINENKIENVNLEKLQINNLSIKKDILLQKISKYNSPHIINKTNNTKNELKPSKSSNTFELFLLIILFGLISSFRIVRFYIFYTLRLKKIAALTYKKIVEKDPMNEEKHLKLAQLYEEAGMYDEALQEYNLIKRIKI</sequence>
<reference evidence="2 3" key="1">
    <citation type="submission" date="2015-06" db="EMBL/GenBank/DDBJ databases">
        <title>Genome sequencing of Thermotogales isolates from hydrothermal vents.</title>
        <authorList>
            <person name="Haverkamp T.H."/>
            <person name="Kublanov I.V."/>
            <person name="Nesbo C.L."/>
        </authorList>
    </citation>
    <scope>NUCLEOTIDE SEQUENCE [LARGE SCALE GENOMIC DNA]</scope>
    <source>
        <strain evidence="3">ik275mar</strain>
    </source>
</reference>
<dbReference type="Proteomes" id="UP000242616">
    <property type="component" value="Unassembled WGS sequence"/>
</dbReference>
<accession>A0ABX3IIN6</accession>
<organism evidence="2 3">
    <name type="scientific">Thermosipho affectus</name>
    <dbReference type="NCBI Taxonomy" id="660294"/>
    <lineage>
        <taxon>Bacteria</taxon>
        <taxon>Thermotogati</taxon>
        <taxon>Thermotogota</taxon>
        <taxon>Thermotogae</taxon>
        <taxon>Thermotogales</taxon>
        <taxon>Fervidobacteriaceae</taxon>
        <taxon>Thermosipho</taxon>
    </lineage>
</organism>
<protein>
    <recommendedName>
        <fullName evidence="4">Tetratricopeptide repeat protein</fullName>
    </recommendedName>
</protein>
<dbReference type="EMBL" id="LBFC01000006">
    <property type="protein sequence ID" value="ONN27689.1"/>
    <property type="molecule type" value="Genomic_DNA"/>
</dbReference>
<feature type="transmembrane region" description="Helical" evidence="1">
    <location>
        <begin position="292"/>
        <end position="312"/>
    </location>
</feature>
<evidence type="ECO:0008006" key="4">
    <source>
        <dbReference type="Google" id="ProtNLM"/>
    </source>
</evidence>